<evidence type="ECO:0000256" key="1">
    <source>
        <dbReference type="SAM" id="SignalP"/>
    </source>
</evidence>
<reference evidence="2 3" key="1">
    <citation type="journal article" date="2014" name="Genome Announc.">
        <title>Genome Sequence and Methylome of Soil Bacterium Gemmatirosa kalamazoonensis KBS708T, a Member of the Rarely Cultivated Gemmatimonadetes Phylum.</title>
        <authorList>
            <person name="Debruyn J.M."/>
            <person name="Radosevich M."/>
            <person name="Wommack K.E."/>
            <person name="Polson S.W."/>
            <person name="Hauser L.J."/>
            <person name="Fawaz M.N."/>
            <person name="Korlach J."/>
            <person name="Tsai Y.C."/>
        </authorList>
    </citation>
    <scope>NUCLEOTIDE SEQUENCE [LARGE SCALE GENOMIC DNA]</scope>
    <source>
        <strain evidence="2 3">KBS708</strain>
    </source>
</reference>
<dbReference type="InParanoid" id="W0RN32"/>
<dbReference type="Proteomes" id="UP000019151">
    <property type="component" value="Chromosome"/>
</dbReference>
<proteinExistence type="predicted"/>
<dbReference type="HOGENOM" id="CLU_598205_0_0_0"/>
<dbReference type="EMBL" id="CP007128">
    <property type="protein sequence ID" value="AHG91902.1"/>
    <property type="molecule type" value="Genomic_DNA"/>
</dbReference>
<keyword evidence="1" id="KW-0732">Signal</keyword>
<accession>W0RN32</accession>
<dbReference type="AlphaFoldDB" id="W0RN32"/>
<gene>
    <name evidence="2" type="ORF">J421_4365</name>
</gene>
<dbReference type="RefSeq" id="WP_025413335.1">
    <property type="nucleotide sequence ID" value="NZ_CP007128.1"/>
</dbReference>
<sequence>MTRRAPAGAAAALLAATSLGAQPSVSAPAALGPPVRRIETAAAVSTEPLGAVTGVRVLGDGRVLVNDGARRRLLLLDTTLAVTAVVLDSLTEVENAYGTRNGTLLAYRGDSTLFVDPATYAMLVLDPTGRIARVRAVPRTQDVPWLTNANAFGVPGVDAAGRLVFRVPARAAPPAVPPPAGVPYIPSPPDSAFLVGIHLDTRKLDTLASVRIPKTSIFVRQTSEGFNFNSTTNPLPLVDDWAVLPDGMVAIVRGRDYRVEWLQPDGTHASSEKLPFPWVRLDQDAKEKFVDSLRTQQTRNAQNNYTTQTIVWSNLLNKPYPKGFTPAPNYTPPPGMPRDWILPDGVRFPANYQYGCPPGAPNGGTNTGATNTGGTPNAGCVPNPWTDNYTGGYTPPAPTYRPPMVVRADELPDYRPPFGPGAVRADADGNLWVRTLPMKPTPGGPVYDVVSRAGALVDRIQLPSGYTLVGFGAGKVVFLSMRDAKGLHLARVRLR</sequence>
<feature type="chain" id="PRO_5004794642" description="NHL repeat containing protein" evidence="1">
    <location>
        <begin position="22"/>
        <end position="495"/>
    </location>
</feature>
<evidence type="ECO:0000313" key="2">
    <source>
        <dbReference type="EMBL" id="AHG91902.1"/>
    </source>
</evidence>
<keyword evidence="3" id="KW-1185">Reference proteome</keyword>
<dbReference type="STRING" id="861299.J421_4365"/>
<protein>
    <recommendedName>
        <fullName evidence="4">NHL repeat containing protein</fullName>
    </recommendedName>
</protein>
<dbReference type="eggNOG" id="ENOG5033RBE">
    <property type="taxonomic scope" value="Bacteria"/>
</dbReference>
<name>W0RN32_9BACT</name>
<evidence type="ECO:0000313" key="3">
    <source>
        <dbReference type="Proteomes" id="UP000019151"/>
    </source>
</evidence>
<dbReference type="KEGG" id="gba:J421_4365"/>
<feature type="signal peptide" evidence="1">
    <location>
        <begin position="1"/>
        <end position="21"/>
    </location>
</feature>
<organism evidence="2 3">
    <name type="scientific">Gemmatirosa kalamazoonensis</name>
    <dbReference type="NCBI Taxonomy" id="861299"/>
    <lineage>
        <taxon>Bacteria</taxon>
        <taxon>Pseudomonadati</taxon>
        <taxon>Gemmatimonadota</taxon>
        <taxon>Gemmatimonadia</taxon>
        <taxon>Gemmatimonadales</taxon>
        <taxon>Gemmatimonadaceae</taxon>
        <taxon>Gemmatirosa</taxon>
    </lineage>
</organism>
<evidence type="ECO:0008006" key="4">
    <source>
        <dbReference type="Google" id="ProtNLM"/>
    </source>
</evidence>